<dbReference type="AlphaFoldDB" id="A0A5F1ZT99"/>
<dbReference type="InterPro" id="IPR043131">
    <property type="entry name" value="BCAT-like_N"/>
</dbReference>
<dbReference type="Pfam" id="PF01063">
    <property type="entry name" value="Aminotran_4"/>
    <property type="match status" value="1"/>
</dbReference>
<dbReference type="Proteomes" id="UP000297273">
    <property type="component" value="Unassembled WGS sequence"/>
</dbReference>
<evidence type="ECO:0000313" key="4">
    <source>
        <dbReference type="Proteomes" id="UP000297273"/>
    </source>
</evidence>
<protein>
    <submittedName>
        <fullName evidence="2">Aminodeoxychorismate synthase component I</fullName>
        <ecNumber evidence="2">2.6.1.85</ecNumber>
    </submittedName>
</protein>
<dbReference type="Gene3D" id="3.60.120.10">
    <property type="entry name" value="Anthranilate synthase"/>
    <property type="match status" value="1"/>
</dbReference>
<dbReference type="Gene3D" id="3.30.470.10">
    <property type="match status" value="1"/>
</dbReference>
<dbReference type="OrthoDB" id="9803598at2"/>
<name>A0A5F1ZT99_9LEPT</name>
<feature type="domain" description="Chorismate-utilising enzyme C-terminal" evidence="1">
    <location>
        <begin position="127"/>
        <end position="389"/>
    </location>
</feature>
<accession>A0A5F1ZT99</accession>
<dbReference type="GO" id="GO:0000162">
    <property type="term" value="P:L-tryptophan biosynthetic process"/>
    <property type="evidence" value="ECO:0007669"/>
    <property type="project" value="TreeGrafter"/>
</dbReference>
<proteinExistence type="predicted"/>
<dbReference type="NCBIfam" id="TIGR00553">
    <property type="entry name" value="pabB"/>
    <property type="match status" value="1"/>
</dbReference>
<reference evidence="3" key="1">
    <citation type="submission" date="2018-10" db="EMBL/GenBank/DDBJ databases">
        <authorList>
            <person name="Vincent A.T."/>
            <person name="Schiettekatte O."/>
            <person name="Bourhy P."/>
            <person name="Veyrier F.J."/>
            <person name="Picardeau M."/>
        </authorList>
    </citation>
    <scope>NUCLEOTIDE SEQUENCE</scope>
    <source>
        <strain evidence="3">201702690</strain>
    </source>
</reference>
<evidence type="ECO:0000313" key="5">
    <source>
        <dbReference type="Proteomes" id="UP000297946"/>
    </source>
</evidence>
<organism evidence="2 5">
    <name type="scientific">Leptospira langatensis</name>
    <dbReference type="NCBI Taxonomy" id="2484983"/>
    <lineage>
        <taxon>Bacteria</taxon>
        <taxon>Pseudomonadati</taxon>
        <taxon>Spirochaetota</taxon>
        <taxon>Spirochaetia</taxon>
        <taxon>Leptospirales</taxon>
        <taxon>Leptospiraceae</taxon>
        <taxon>Leptospira</taxon>
    </lineage>
</organism>
<dbReference type="GO" id="GO:0046820">
    <property type="term" value="F:4-amino-4-deoxychorismate synthase activity"/>
    <property type="evidence" value="ECO:0007669"/>
    <property type="project" value="UniProtKB-EC"/>
</dbReference>
<dbReference type="EMBL" id="RQER01000004">
    <property type="protein sequence ID" value="TGK03013.1"/>
    <property type="molecule type" value="Genomic_DNA"/>
</dbReference>
<dbReference type="InterPro" id="IPR005802">
    <property type="entry name" value="ADC_synth_comp_1"/>
</dbReference>
<sequence>MIPDLRNNPDRPFIFLGSGFSSEGIPIIAEPNEILTTNRRSEVRKILLEIQDRIAKGNFAAGWISYEVGELFLNEDYENGSEFRSEPLLWFGVFQKYHKVKAEELISWEEKFQDRGYFAALDPSLEQKEYKEAIRKIQDYLYKGEVYQVNYTFPLRIRQEGSLEKLFFDLRKKQSVPYEAWIRTGNSIVGGHRDILSFSPELFWERKGNEIRTVPMKGTRARGKDSIEDEKLREELFESAKDRAENLMITDLLRNDLGRISELGSVQVSKLFSVEEYSTVFQMTSEVRSLLPKEINWMRILESLFPGGSITGAPKKRAVEIIRELEKERGVYTGGIFFLSPEKETVSIAIRTLEFLETSPGRRTGRMGIGSGITIGSDAEIEWKECWSKAKFLKDPIEAKNSFYIFTTMLCKRGTIFFLKDHKERMRSSASQLGFEWKESEWELSVQTILEQNRSKKGKASRIRIQLFGDGTIRTEISEFVKGPKQGNILFSKTQLDRSDPFLYHKTNIRETYSFEYEKALAKGYLDVIYSNQEGQITEGAIHSIFFFLDGEWITPALDQGLLPGVARKRWIQKLHAREGTVLKKDLELAEKILLVNSIRGARRVLGVDQE</sequence>
<dbReference type="EC" id="2.6.1.85" evidence="2"/>
<keyword evidence="2" id="KW-0032">Aminotransferase</keyword>
<dbReference type="EMBL" id="RQGC01000004">
    <property type="protein sequence ID" value="TGL41769.1"/>
    <property type="molecule type" value="Genomic_DNA"/>
</dbReference>
<dbReference type="InterPro" id="IPR019999">
    <property type="entry name" value="Anth_synth_I-like"/>
</dbReference>
<dbReference type="PANTHER" id="PTHR11236">
    <property type="entry name" value="AMINOBENZOATE/ANTHRANILATE SYNTHASE"/>
    <property type="match status" value="1"/>
</dbReference>
<keyword evidence="4" id="KW-1185">Reference proteome</keyword>
<evidence type="ECO:0000313" key="3">
    <source>
        <dbReference type="EMBL" id="TGL41769.1"/>
    </source>
</evidence>
<dbReference type="Proteomes" id="UP000297946">
    <property type="component" value="Unassembled WGS sequence"/>
</dbReference>
<reference evidence="4 5" key="2">
    <citation type="journal article" date="2019" name="PLoS Negl. Trop. Dis.">
        <title>Revisiting the worldwide diversity of Leptospira species in the environment.</title>
        <authorList>
            <person name="Vincent A.T."/>
            <person name="Schiettekatte O."/>
            <person name="Bourhy P."/>
            <person name="Veyrier F.J."/>
            <person name="Picardeau M."/>
        </authorList>
    </citation>
    <scope>NUCLEOTIDE SEQUENCE [LARGE SCALE GENOMIC DNA]</scope>
    <source>
        <strain evidence="4">201702690</strain>
        <strain evidence="2 5">SSW18</strain>
    </source>
</reference>
<dbReference type="PRINTS" id="PR00095">
    <property type="entry name" value="ANTSNTHASEI"/>
</dbReference>
<keyword evidence="2" id="KW-0808">Transferase</keyword>
<evidence type="ECO:0000259" key="1">
    <source>
        <dbReference type="Pfam" id="PF00425"/>
    </source>
</evidence>
<dbReference type="InterPro" id="IPR001544">
    <property type="entry name" value="Aminotrans_IV"/>
</dbReference>
<gene>
    <name evidence="2" type="primary">pabB</name>
    <name evidence="2" type="ORF">EHO57_06845</name>
    <name evidence="3" type="ORF">EHQ53_06010</name>
</gene>
<dbReference type="InterPro" id="IPR036038">
    <property type="entry name" value="Aminotransferase-like"/>
</dbReference>
<dbReference type="InterPro" id="IPR043132">
    <property type="entry name" value="BCAT-like_C"/>
</dbReference>
<dbReference type="Pfam" id="PF00425">
    <property type="entry name" value="Chorismate_bind"/>
    <property type="match status" value="1"/>
</dbReference>
<dbReference type="GO" id="GO:0009396">
    <property type="term" value="P:folic acid-containing compound biosynthetic process"/>
    <property type="evidence" value="ECO:0007669"/>
    <property type="project" value="InterPro"/>
</dbReference>
<dbReference type="InterPro" id="IPR015890">
    <property type="entry name" value="Chorismate_C"/>
</dbReference>
<dbReference type="PANTHER" id="PTHR11236:SF50">
    <property type="entry name" value="AMINODEOXYCHORISMATE SYNTHASE COMPONENT 1"/>
    <property type="match status" value="1"/>
</dbReference>
<comment type="caution">
    <text evidence="2">The sequence shown here is derived from an EMBL/GenBank/DDBJ whole genome shotgun (WGS) entry which is preliminary data.</text>
</comment>
<dbReference type="SUPFAM" id="SSF56322">
    <property type="entry name" value="ADC synthase"/>
    <property type="match status" value="1"/>
</dbReference>
<evidence type="ECO:0000313" key="2">
    <source>
        <dbReference type="EMBL" id="TGK03013.1"/>
    </source>
</evidence>
<dbReference type="SUPFAM" id="SSF56752">
    <property type="entry name" value="D-aminoacid aminotransferase-like PLP-dependent enzymes"/>
    <property type="match status" value="1"/>
</dbReference>
<dbReference type="Gene3D" id="3.20.10.10">
    <property type="entry name" value="D-amino Acid Aminotransferase, subunit A, domain 2"/>
    <property type="match status" value="1"/>
</dbReference>
<dbReference type="RefSeq" id="WP_135644146.1">
    <property type="nucleotide sequence ID" value="NZ_RQER01000004.1"/>
</dbReference>
<dbReference type="InterPro" id="IPR005801">
    <property type="entry name" value="ADC_synthase"/>
</dbReference>